<evidence type="ECO:0000256" key="1">
    <source>
        <dbReference type="SAM" id="Phobius"/>
    </source>
</evidence>
<comment type="caution">
    <text evidence="3">The sequence shown here is derived from an EMBL/GenBank/DDBJ whole genome shotgun (WGS) entry which is preliminary data.</text>
</comment>
<evidence type="ECO:0000259" key="2">
    <source>
        <dbReference type="Pfam" id="PF12742"/>
    </source>
</evidence>
<dbReference type="Proteomes" id="UP001476798">
    <property type="component" value="Unassembled WGS sequence"/>
</dbReference>
<dbReference type="Pfam" id="PF12742">
    <property type="entry name" value="Gryzun-like"/>
    <property type="match status" value="1"/>
</dbReference>
<dbReference type="InterPro" id="IPR025876">
    <property type="entry name" value="TRAPPC11_C"/>
</dbReference>
<keyword evidence="4" id="KW-1185">Reference proteome</keyword>
<feature type="transmembrane region" description="Helical" evidence="1">
    <location>
        <begin position="159"/>
        <end position="176"/>
    </location>
</feature>
<reference evidence="3 4" key="1">
    <citation type="submission" date="2021-06" db="EMBL/GenBank/DDBJ databases">
        <authorList>
            <person name="Palmer J.M."/>
        </authorList>
    </citation>
    <scope>NUCLEOTIDE SEQUENCE [LARGE SCALE GENOMIC DNA]</scope>
    <source>
        <strain evidence="3 4">GA_2019</strain>
        <tissue evidence="3">Muscle</tissue>
    </source>
</reference>
<organism evidence="3 4">
    <name type="scientific">Goodea atripinnis</name>
    <dbReference type="NCBI Taxonomy" id="208336"/>
    <lineage>
        <taxon>Eukaryota</taxon>
        <taxon>Metazoa</taxon>
        <taxon>Chordata</taxon>
        <taxon>Craniata</taxon>
        <taxon>Vertebrata</taxon>
        <taxon>Euteleostomi</taxon>
        <taxon>Actinopterygii</taxon>
        <taxon>Neopterygii</taxon>
        <taxon>Teleostei</taxon>
        <taxon>Neoteleostei</taxon>
        <taxon>Acanthomorphata</taxon>
        <taxon>Ovalentaria</taxon>
        <taxon>Atherinomorphae</taxon>
        <taxon>Cyprinodontiformes</taxon>
        <taxon>Goodeidae</taxon>
        <taxon>Goodea</taxon>
    </lineage>
</organism>
<evidence type="ECO:0000313" key="3">
    <source>
        <dbReference type="EMBL" id="MEQ2188191.1"/>
    </source>
</evidence>
<accession>A0ABV0PXF6</accession>
<name>A0ABV0PXF6_9TELE</name>
<dbReference type="PANTHER" id="PTHR14374">
    <property type="entry name" value="FOIE GRAS"/>
    <property type="match status" value="1"/>
</dbReference>
<keyword evidence="1" id="KW-0812">Transmembrane</keyword>
<dbReference type="PANTHER" id="PTHR14374:SF0">
    <property type="entry name" value="TRAFFICKING PROTEIN PARTICLE COMPLEX SUBUNIT 11"/>
    <property type="match status" value="1"/>
</dbReference>
<sequence>EYNQWCVAESSGEESMTLLPGKPKRYNFSFVAKTEDVGQEAGLGQTTHVTLDGSSVCDDNAPALLTDLPLGDLKPGEKVPPKSSSADGPLIQTTATLPHVILESVPLYVYADLPSFGRVRESLPVRYHIDNRTAQVQEVEIAVDPSDAFMFSGLKQVQLLLLVLALYYMFTLRVPTP</sequence>
<protein>
    <recommendedName>
        <fullName evidence="2">Trafficking protein particle complex subunit 11 C-terminal domain-containing protein</fullName>
    </recommendedName>
</protein>
<keyword evidence="1" id="KW-1133">Transmembrane helix</keyword>
<evidence type="ECO:0000313" key="4">
    <source>
        <dbReference type="Proteomes" id="UP001476798"/>
    </source>
</evidence>
<dbReference type="EMBL" id="JAHRIO010090763">
    <property type="protein sequence ID" value="MEQ2188191.1"/>
    <property type="molecule type" value="Genomic_DNA"/>
</dbReference>
<feature type="non-terminal residue" evidence="3">
    <location>
        <position position="1"/>
    </location>
</feature>
<feature type="domain" description="Trafficking protein particle complex subunit 11 C-terminal" evidence="2">
    <location>
        <begin position="137"/>
        <end position="161"/>
    </location>
</feature>
<keyword evidence="1" id="KW-0472">Membrane</keyword>
<gene>
    <name evidence="3" type="ORF">GOODEAATRI_012483</name>
</gene>
<proteinExistence type="predicted"/>